<sequence length="283" mass="33816">MEFIEELDQAIELEKNAYELRAMRKIMEDEIERLNHTKYDLPEAPENKLAAPQPPVKPDMTIHTFMTKKIVLLVALIVALIVVLVFHKTLPTLVYFGLVILIVLGLIVFLRLKKLEQQEMMEKNATQEHYHSQDKKYQQELEIYQRKMKHYEEEMEHYERECEVIKNRNNGIDLVIKETENKLKRLNRFQENKVLEDYYSHHDIPSQYRNLSSLIFLRGNRNPESAFHQLDELHLSDQLDENMDKVSKLGIYVSRMNTEIEKGKHAFEDFYLKMEKCFGRKKM</sequence>
<name>A0A844FUE5_9FIRM</name>
<keyword evidence="4" id="KW-1185">Reference proteome</keyword>
<gene>
    <name evidence="3" type="ORF">FYJ79_06855</name>
</gene>
<feature type="transmembrane region" description="Helical" evidence="2">
    <location>
        <begin position="93"/>
        <end position="112"/>
    </location>
</feature>
<evidence type="ECO:0000313" key="3">
    <source>
        <dbReference type="EMBL" id="MST89293.1"/>
    </source>
</evidence>
<keyword evidence="2" id="KW-1133">Transmembrane helix</keyword>
<keyword evidence="2" id="KW-0812">Transmembrane</keyword>
<protein>
    <submittedName>
        <fullName evidence="3">Uncharacterized protein</fullName>
    </submittedName>
</protein>
<feature type="transmembrane region" description="Helical" evidence="2">
    <location>
        <begin position="70"/>
        <end position="87"/>
    </location>
</feature>
<accession>A0A844FUE5</accession>
<keyword evidence="1" id="KW-0175">Coiled coil</keyword>
<comment type="caution">
    <text evidence="3">The sequence shown here is derived from an EMBL/GenBank/DDBJ whole genome shotgun (WGS) entry which is preliminary data.</text>
</comment>
<dbReference type="Proteomes" id="UP000442619">
    <property type="component" value="Unassembled WGS sequence"/>
</dbReference>
<dbReference type="AlphaFoldDB" id="A0A844FUE5"/>
<keyword evidence="2" id="KW-0472">Membrane</keyword>
<evidence type="ECO:0000256" key="2">
    <source>
        <dbReference type="SAM" id="Phobius"/>
    </source>
</evidence>
<evidence type="ECO:0000313" key="4">
    <source>
        <dbReference type="Proteomes" id="UP000442619"/>
    </source>
</evidence>
<organism evidence="3 4">
    <name type="scientific">Sharpea porci</name>
    <dbReference type="NCBI Taxonomy" id="2652286"/>
    <lineage>
        <taxon>Bacteria</taxon>
        <taxon>Bacillati</taxon>
        <taxon>Bacillota</taxon>
        <taxon>Erysipelotrichia</taxon>
        <taxon>Erysipelotrichales</taxon>
        <taxon>Coprobacillaceae</taxon>
        <taxon>Sharpea</taxon>
    </lineage>
</organism>
<proteinExistence type="predicted"/>
<reference evidence="3 4" key="1">
    <citation type="submission" date="2019-08" db="EMBL/GenBank/DDBJ databases">
        <title>In-depth cultivation of the pig gut microbiome towards novel bacterial diversity and tailored functional studies.</title>
        <authorList>
            <person name="Wylensek D."/>
            <person name="Hitch T.C.A."/>
            <person name="Clavel T."/>
        </authorList>
    </citation>
    <scope>NUCLEOTIDE SEQUENCE [LARGE SCALE GENOMIC DNA]</scope>
    <source>
        <strain evidence="3 4">CA-Schmier-601-WT-3</strain>
    </source>
</reference>
<dbReference type="EMBL" id="VUNM01000013">
    <property type="protein sequence ID" value="MST89293.1"/>
    <property type="molecule type" value="Genomic_DNA"/>
</dbReference>
<evidence type="ECO:0000256" key="1">
    <source>
        <dbReference type="SAM" id="Coils"/>
    </source>
</evidence>
<dbReference type="RefSeq" id="WP_154515910.1">
    <property type="nucleotide sequence ID" value="NZ_VUNM01000013.1"/>
</dbReference>
<feature type="coiled-coil region" evidence="1">
    <location>
        <begin position="134"/>
        <end position="168"/>
    </location>
</feature>